<gene>
    <name evidence="6" type="ORF">OLC1_LOCUS16013</name>
</gene>
<accession>A0AAV1DL80</accession>
<proteinExistence type="inferred from homology"/>
<evidence type="ECO:0000259" key="5">
    <source>
        <dbReference type="PROSITE" id="PS51795"/>
    </source>
</evidence>
<reference evidence="6" key="1">
    <citation type="submission" date="2023-03" db="EMBL/GenBank/DDBJ databases">
        <authorList>
            <person name="Julca I."/>
        </authorList>
    </citation>
    <scope>NUCLEOTIDE SEQUENCE</scope>
</reference>
<evidence type="ECO:0000256" key="2">
    <source>
        <dbReference type="ARBA" id="ARBA00022723"/>
    </source>
</evidence>
<evidence type="ECO:0000313" key="6">
    <source>
        <dbReference type="EMBL" id="CAI9107796.1"/>
    </source>
</evidence>
<dbReference type="PANTHER" id="PTHR46057">
    <property type="entry name" value="FCS-LIKE ZINC FINGER 1-RELATED"/>
    <property type="match status" value="1"/>
</dbReference>
<keyword evidence="3" id="KW-0862">Zinc</keyword>
<keyword evidence="2" id="KW-0479">Metal-binding</keyword>
<dbReference type="EMBL" id="OX459122">
    <property type="protein sequence ID" value="CAI9107796.1"/>
    <property type="molecule type" value="Genomic_DNA"/>
</dbReference>
<name>A0AAV1DL80_OLDCO</name>
<comment type="similarity">
    <text evidence="1">Belongs to the FLZ family.</text>
</comment>
<sequence>MMKKRGRVSTEAELPLVEITPAAAVNAPAEFVTAPGKGVGIPPYMGEFWRNCHYCKKFIRDNEEVFMYRDFCGFCSTVCRDIQISIDNNQELLRAQASGNQQQKRGNEFKRQHV</sequence>
<dbReference type="AlphaFoldDB" id="A0AAV1DL80"/>
<dbReference type="PROSITE" id="PS51795">
    <property type="entry name" value="ZF_FLZ"/>
    <property type="match status" value="1"/>
</dbReference>
<dbReference type="Proteomes" id="UP001161247">
    <property type="component" value="Chromosome 5"/>
</dbReference>
<dbReference type="PANTHER" id="PTHR46057:SF54">
    <property type="entry name" value="FCS-LIKE ZINC FINGER 16"/>
    <property type="match status" value="1"/>
</dbReference>
<dbReference type="GO" id="GO:0008270">
    <property type="term" value="F:zinc ion binding"/>
    <property type="evidence" value="ECO:0007669"/>
    <property type="project" value="UniProtKB-KW"/>
</dbReference>
<feature type="domain" description="FLZ-type" evidence="5">
    <location>
        <begin position="47"/>
        <end position="91"/>
    </location>
</feature>
<evidence type="ECO:0000256" key="4">
    <source>
        <dbReference type="PROSITE-ProRule" id="PRU01131"/>
    </source>
</evidence>
<dbReference type="InterPro" id="IPR007650">
    <property type="entry name" value="Zf-FLZ_dom"/>
</dbReference>
<evidence type="ECO:0000313" key="7">
    <source>
        <dbReference type="Proteomes" id="UP001161247"/>
    </source>
</evidence>
<evidence type="ECO:0000256" key="1">
    <source>
        <dbReference type="ARBA" id="ARBA00009374"/>
    </source>
</evidence>
<dbReference type="Pfam" id="PF04570">
    <property type="entry name" value="zf-FLZ"/>
    <property type="match status" value="1"/>
</dbReference>
<organism evidence="6 7">
    <name type="scientific">Oldenlandia corymbosa var. corymbosa</name>
    <dbReference type="NCBI Taxonomy" id="529605"/>
    <lineage>
        <taxon>Eukaryota</taxon>
        <taxon>Viridiplantae</taxon>
        <taxon>Streptophyta</taxon>
        <taxon>Embryophyta</taxon>
        <taxon>Tracheophyta</taxon>
        <taxon>Spermatophyta</taxon>
        <taxon>Magnoliopsida</taxon>
        <taxon>eudicotyledons</taxon>
        <taxon>Gunneridae</taxon>
        <taxon>Pentapetalae</taxon>
        <taxon>asterids</taxon>
        <taxon>lamiids</taxon>
        <taxon>Gentianales</taxon>
        <taxon>Rubiaceae</taxon>
        <taxon>Rubioideae</taxon>
        <taxon>Spermacoceae</taxon>
        <taxon>Hedyotis-Oldenlandia complex</taxon>
        <taxon>Oldenlandia</taxon>
    </lineage>
</organism>
<keyword evidence="7" id="KW-1185">Reference proteome</keyword>
<dbReference type="InterPro" id="IPR044533">
    <property type="entry name" value="FLZ1/2/3"/>
</dbReference>
<keyword evidence="3" id="KW-0863">Zinc-finger</keyword>
<feature type="zinc finger region" description="FLZ-type" evidence="4">
    <location>
        <begin position="47"/>
        <end position="91"/>
    </location>
</feature>
<protein>
    <submittedName>
        <fullName evidence="6">OLC1v1007242C1</fullName>
    </submittedName>
</protein>
<evidence type="ECO:0000256" key="3">
    <source>
        <dbReference type="ARBA" id="ARBA00022771"/>
    </source>
</evidence>